<feature type="domain" description="EF-hand" evidence="3">
    <location>
        <begin position="16"/>
        <end position="47"/>
    </location>
</feature>
<evidence type="ECO:0000259" key="3">
    <source>
        <dbReference type="PROSITE" id="PS50222"/>
    </source>
</evidence>
<reference evidence="6" key="2">
    <citation type="submission" date="2012-11" db="EMBL/GenBank/DDBJ databases">
        <authorList>
            <person name="Kuo A."/>
            <person name="Curtis B.A."/>
            <person name="Tanifuji G."/>
            <person name="Burki F."/>
            <person name="Gruber A."/>
            <person name="Irimia M."/>
            <person name="Maruyama S."/>
            <person name="Arias M.C."/>
            <person name="Ball S.G."/>
            <person name="Gile G.H."/>
            <person name="Hirakawa Y."/>
            <person name="Hopkins J.F."/>
            <person name="Rensing S.A."/>
            <person name="Schmutz J."/>
            <person name="Symeonidi A."/>
            <person name="Elias M."/>
            <person name="Eveleigh R.J."/>
            <person name="Herman E.K."/>
            <person name="Klute M.J."/>
            <person name="Nakayama T."/>
            <person name="Obornik M."/>
            <person name="Reyes-Prieto A."/>
            <person name="Armbrust E.V."/>
            <person name="Aves S.J."/>
            <person name="Beiko R.G."/>
            <person name="Coutinho P."/>
            <person name="Dacks J.B."/>
            <person name="Durnford D.G."/>
            <person name="Fast N.M."/>
            <person name="Green B.R."/>
            <person name="Grisdale C."/>
            <person name="Hempe F."/>
            <person name="Henrissat B."/>
            <person name="Hoppner M.P."/>
            <person name="Ishida K.-I."/>
            <person name="Kim E."/>
            <person name="Koreny L."/>
            <person name="Kroth P.G."/>
            <person name="Liu Y."/>
            <person name="Malik S.-B."/>
            <person name="Maier U.G."/>
            <person name="McRose D."/>
            <person name="Mock T."/>
            <person name="Neilson J.A."/>
            <person name="Onodera N.T."/>
            <person name="Poole A.M."/>
            <person name="Pritham E.J."/>
            <person name="Richards T.A."/>
            <person name="Rocap G."/>
            <person name="Roy S.W."/>
            <person name="Sarai C."/>
            <person name="Schaack S."/>
            <person name="Shirato S."/>
            <person name="Slamovits C.H."/>
            <person name="Spencer D.F."/>
            <person name="Suzuki S."/>
            <person name="Worden A.Z."/>
            <person name="Zauner S."/>
            <person name="Barry K."/>
            <person name="Bell C."/>
            <person name="Bharti A.K."/>
            <person name="Crow J.A."/>
            <person name="Grimwood J."/>
            <person name="Kramer R."/>
            <person name="Lindquist E."/>
            <person name="Lucas S."/>
            <person name="Salamov A."/>
            <person name="McFadden G.I."/>
            <person name="Lane C.E."/>
            <person name="Keeling P.J."/>
            <person name="Gray M.W."/>
            <person name="Grigoriev I.V."/>
            <person name="Archibald J.M."/>
        </authorList>
    </citation>
    <scope>NUCLEOTIDE SEQUENCE</scope>
    <source>
        <strain evidence="6">CCMP2712</strain>
    </source>
</reference>
<dbReference type="PROSITE" id="PS50222">
    <property type="entry name" value="EF_HAND_2"/>
    <property type="match status" value="2"/>
</dbReference>
<dbReference type="Pfam" id="PF13499">
    <property type="entry name" value="EF-hand_7"/>
    <property type="match status" value="1"/>
</dbReference>
<dbReference type="SUPFAM" id="SSF47473">
    <property type="entry name" value="EF-hand"/>
    <property type="match status" value="1"/>
</dbReference>
<reference evidence="4 6" key="1">
    <citation type="journal article" date="2012" name="Nature">
        <title>Algal genomes reveal evolutionary mosaicism and the fate of nucleomorphs.</title>
        <authorList>
            <consortium name="DOE Joint Genome Institute"/>
            <person name="Curtis B.A."/>
            <person name="Tanifuji G."/>
            <person name="Burki F."/>
            <person name="Gruber A."/>
            <person name="Irimia M."/>
            <person name="Maruyama S."/>
            <person name="Arias M.C."/>
            <person name="Ball S.G."/>
            <person name="Gile G.H."/>
            <person name="Hirakawa Y."/>
            <person name="Hopkins J.F."/>
            <person name="Kuo A."/>
            <person name="Rensing S.A."/>
            <person name="Schmutz J."/>
            <person name="Symeonidi A."/>
            <person name="Elias M."/>
            <person name="Eveleigh R.J."/>
            <person name="Herman E.K."/>
            <person name="Klute M.J."/>
            <person name="Nakayama T."/>
            <person name="Obornik M."/>
            <person name="Reyes-Prieto A."/>
            <person name="Armbrust E.V."/>
            <person name="Aves S.J."/>
            <person name="Beiko R.G."/>
            <person name="Coutinho P."/>
            <person name="Dacks J.B."/>
            <person name="Durnford D.G."/>
            <person name="Fast N.M."/>
            <person name="Green B.R."/>
            <person name="Grisdale C.J."/>
            <person name="Hempel F."/>
            <person name="Henrissat B."/>
            <person name="Hoppner M.P."/>
            <person name="Ishida K."/>
            <person name="Kim E."/>
            <person name="Koreny L."/>
            <person name="Kroth P.G."/>
            <person name="Liu Y."/>
            <person name="Malik S.B."/>
            <person name="Maier U.G."/>
            <person name="McRose D."/>
            <person name="Mock T."/>
            <person name="Neilson J.A."/>
            <person name="Onodera N.T."/>
            <person name="Poole A.M."/>
            <person name="Pritham E.J."/>
            <person name="Richards T.A."/>
            <person name="Rocap G."/>
            <person name="Roy S.W."/>
            <person name="Sarai C."/>
            <person name="Schaack S."/>
            <person name="Shirato S."/>
            <person name="Slamovits C.H."/>
            <person name="Spencer D.F."/>
            <person name="Suzuki S."/>
            <person name="Worden A.Z."/>
            <person name="Zauner S."/>
            <person name="Barry K."/>
            <person name="Bell C."/>
            <person name="Bharti A.K."/>
            <person name="Crow J.A."/>
            <person name="Grimwood J."/>
            <person name="Kramer R."/>
            <person name="Lindquist E."/>
            <person name="Lucas S."/>
            <person name="Salamov A."/>
            <person name="McFadden G.I."/>
            <person name="Lane C.E."/>
            <person name="Keeling P.J."/>
            <person name="Gray M.W."/>
            <person name="Grigoriev I.V."/>
            <person name="Archibald J.M."/>
        </authorList>
    </citation>
    <scope>NUCLEOTIDE SEQUENCE</scope>
    <source>
        <strain evidence="4 6">CCMP2712</strain>
    </source>
</reference>
<dbReference type="Gene3D" id="2.30.42.10">
    <property type="match status" value="1"/>
</dbReference>
<proteinExistence type="predicted"/>
<evidence type="ECO:0000256" key="1">
    <source>
        <dbReference type="SAM" id="MobiDB-lite"/>
    </source>
</evidence>
<dbReference type="SMART" id="SM00228">
    <property type="entry name" value="PDZ"/>
    <property type="match status" value="1"/>
</dbReference>
<protein>
    <recommendedName>
        <fullName evidence="7">PDZ domain-containing protein</fullName>
    </recommendedName>
</protein>
<evidence type="ECO:0000259" key="2">
    <source>
        <dbReference type="PROSITE" id="PS50106"/>
    </source>
</evidence>
<evidence type="ECO:0000313" key="6">
    <source>
        <dbReference type="Proteomes" id="UP000011087"/>
    </source>
</evidence>
<dbReference type="GeneID" id="17297682"/>
<name>L1IXR8_GUITC</name>
<feature type="domain" description="EF-hand" evidence="3">
    <location>
        <begin position="54"/>
        <end position="89"/>
    </location>
</feature>
<dbReference type="PROSITE" id="PS50106">
    <property type="entry name" value="PDZ"/>
    <property type="match status" value="1"/>
</dbReference>
<feature type="compositionally biased region" description="Basic and acidic residues" evidence="1">
    <location>
        <begin position="140"/>
        <end position="151"/>
    </location>
</feature>
<dbReference type="SMART" id="SM00054">
    <property type="entry name" value="EFh"/>
    <property type="match status" value="2"/>
</dbReference>
<feature type="compositionally biased region" description="Acidic residues" evidence="1">
    <location>
        <begin position="127"/>
        <end position="139"/>
    </location>
</feature>
<sequence>MNVREQEEMQADQKWKLRQIWSNLDGKGNGQLSQDEFISGVEDLMQRCFHGHVAEAGKVQFVFEEMDADRDGLIDYEHFIRAVEKDETLLSLLGISLANYDNNLFVRRASDSSSRPLSVELSGSIKEEEEEEEAEEAEEDQFHAQLVKEIELSSQRRRRRHTGEQKTTEHAPDRFKRPEASGEPRERKREEEKVRVSSAPNSPHGARPTMAHVYASSAMTPLRDLTYKGRGGDRRRGGWTPLQLRAGERSAMISSPDSACASFNFQLDKIRRERRIVNAASNSLAREHAGGVLGLKRSESPSTYVRFGVPEAHLAELCGQLPAPSPAPPPAFRFLQPPAPSPLRVPAALGAPPAAEPTRRGGVGMLLDWDNKGTFTVKDLVRGHAASKQGSIARGDELVAVDGKPIMGMDLEGVAGLLGGVEGSVVTLSMISAAARASGSKVPGYSVQVIRQAMPEGGGGHDKLELRERASVMWTILDIDRCNLISSQGFQR</sequence>
<dbReference type="PaxDb" id="55529-EKX41031"/>
<dbReference type="KEGG" id="gtt:GUITHDRAFT_142207"/>
<dbReference type="InterPro" id="IPR001478">
    <property type="entry name" value="PDZ"/>
</dbReference>
<dbReference type="EMBL" id="JH993026">
    <property type="protein sequence ID" value="EKX41031.1"/>
    <property type="molecule type" value="Genomic_DNA"/>
</dbReference>
<dbReference type="AlphaFoldDB" id="L1IXR8"/>
<dbReference type="EnsemblProtists" id="EKX41031">
    <property type="protein sequence ID" value="EKX41031"/>
    <property type="gene ID" value="GUITHDRAFT_142207"/>
</dbReference>
<dbReference type="InterPro" id="IPR036034">
    <property type="entry name" value="PDZ_sf"/>
</dbReference>
<feature type="domain" description="PDZ" evidence="2">
    <location>
        <begin position="360"/>
        <end position="418"/>
    </location>
</feature>
<feature type="region of interest" description="Disordered" evidence="1">
    <location>
        <begin position="115"/>
        <end position="208"/>
    </location>
</feature>
<dbReference type="RefSeq" id="XP_005828011.1">
    <property type="nucleotide sequence ID" value="XM_005827954.1"/>
</dbReference>
<dbReference type="OrthoDB" id="431647at2759"/>
<feature type="compositionally biased region" description="Basic and acidic residues" evidence="1">
    <location>
        <begin position="162"/>
        <end position="195"/>
    </location>
</feature>
<organism evidence="4">
    <name type="scientific">Guillardia theta (strain CCMP2712)</name>
    <name type="common">Cryptophyte</name>
    <dbReference type="NCBI Taxonomy" id="905079"/>
    <lineage>
        <taxon>Eukaryota</taxon>
        <taxon>Cryptophyceae</taxon>
        <taxon>Pyrenomonadales</taxon>
        <taxon>Geminigeraceae</taxon>
        <taxon>Guillardia</taxon>
    </lineage>
</organism>
<evidence type="ECO:0000313" key="4">
    <source>
        <dbReference type="EMBL" id="EKX41031.1"/>
    </source>
</evidence>
<dbReference type="GO" id="GO:0005509">
    <property type="term" value="F:calcium ion binding"/>
    <property type="evidence" value="ECO:0007669"/>
    <property type="project" value="InterPro"/>
</dbReference>
<accession>L1IXR8</accession>
<dbReference type="InterPro" id="IPR002048">
    <property type="entry name" value="EF_hand_dom"/>
</dbReference>
<evidence type="ECO:0008006" key="7">
    <source>
        <dbReference type="Google" id="ProtNLM"/>
    </source>
</evidence>
<dbReference type="CDD" id="cd00051">
    <property type="entry name" value="EFh"/>
    <property type="match status" value="1"/>
</dbReference>
<dbReference type="Pfam" id="PF00595">
    <property type="entry name" value="PDZ"/>
    <property type="match status" value="1"/>
</dbReference>
<dbReference type="HOGENOM" id="CLU_554866_0_0_1"/>
<evidence type="ECO:0000313" key="5">
    <source>
        <dbReference type="EnsemblProtists" id="EKX41031"/>
    </source>
</evidence>
<dbReference type="Proteomes" id="UP000011087">
    <property type="component" value="Unassembled WGS sequence"/>
</dbReference>
<dbReference type="SUPFAM" id="SSF50156">
    <property type="entry name" value="PDZ domain-like"/>
    <property type="match status" value="1"/>
</dbReference>
<gene>
    <name evidence="4" type="ORF">GUITHDRAFT_142207</name>
</gene>
<dbReference type="InterPro" id="IPR011992">
    <property type="entry name" value="EF-hand-dom_pair"/>
</dbReference>
<reference evidence="5" key="3">
    <citation type="submission" date="2016-03" db="UniProtKB">
        <authorList>
            <consortium name="EnsemblProtists"/>
        </authorList>
    </citation>
    <scope>IDENTIFICATION</scope>
</reference>
<dbReference type="Gene3D" id="1.10.238.10">
    <property type="entry name" value="EF-hand"/>
    <property type="match status" value="1"/>
</dbReference>
<keyword evidence="6" id="KW-1185">Reference proteome</keyword>